<evidence type="ECO:0000313" key="2">
    <source>
        <dbReference type="Proteomes" id="UP000225832"/>
    </source>
</evidence>
<proteinExistence type="predicted"/>
<dbReference type="Proteomes" id="UP000225832">
    <property type="component" value="Segment"/>
</dbReference>
<name>A0A1W6DXV3_9VIRU</name>
<reference evidence="1 2" key="1">
    <citation type="submission" date="2017-03" db="EMBL/GenBank/DDBJ databases">
        <title>Complete genome of Rhodococcus opacus Tectivirus Toil.</title>
        <authorList>
            <person name="Gill J.J."/>
            <person name="Wang B."/>
            <person name="Young R."/>
            <person name="Chu K.-H."/>
        </authorList>
    </citation>
    <scope>NUCLEOTIDE SEQUENCE [LARGE SCALE GENOMIC DNA]</scope>
</reference>
<sequence length="91" mass="10204">MNENHSNAVDLSQTVSAKHPNIHRVGMANAVVYTYAVTSTMVLEGYDPTDFDMLDAIEEMILAGVNFMNLTDRDEWDIVEAIIMQNAHPHL</sequence>
<accession>A0A1W6DXV3</accession>
<dbReference type="EMBL" id="KY817360">
    <property type="protein sequence ID" value="ARK07686.1"/>
    <property type="molecule type" value="Genomic_DNA"/>
</dbReference>
<evidence type="ECO:0000313" key="1">
    <source>
        <dbReference type="EMBL" id="ARK07686.1"/>
    </source>
</evidence>
<organism evidence="1 2">
    <name type="scientific">Rhodococcus phage Toil</name>
    <dbReference type="NCBI Taxonomy" id="1975614"/>
    <lineage>
        <taxon>Viruses</taxon>
        <taxon>Varidnaviria</taxon>
        <taxon>Bamfordvirae</taxon>
        <taxon>Preplasmiviricota</taxon>
        <taxon>Prepoliviricotina</taxon>
        <taxon>Tectiliviricetes</taxon>
        <taxon>Kalamavirales</taxon>
        <taxon>Tectiviridae</taxon>
        <taxon>Epsilontectivirus</taxon>
        <taxon>Epsilontectivirus toil</taxon>
    </lineage>
</organism>
<gene>
    <name evidence="1" type="ORF">Toil_gp03</name>
</gene>
<protein>
    <submittedName>
        <fullName evidence="1">Uncharacterized protein</fullName>
    </submittedName>
</protein>
<keyword evidence="2" id="KW-1185">Reference proteome</keyword>